<sequence>MFIPEFRRHVVEYVQGDTLMTLRLATKGWKAAADAFIDEGVRSGAMIFHDGKDISEDDAYAQVEGRKERMKLVMRVIFLLNITKVGEHACMLSVNLVVVDINEGVESIGGGAFQWCKCKSLSTVSFLTTLKSIGDAAFNQCLSLENVDFLHTNFQELGNYTFQYCSELKSITIPDSLQTLGEFAFWNCYKLVPSTNIIDVCA</sequence>
<dbReference type="EMBL" id="BLQM01000100">
    <property type="protein sequence ID" value="GMH63562.1"/>
    <property type="molecule type" value="Genomic_DNA"/>
</dbReference>
<accession>A0A9W7A626</accession>
<protein>
    <recommendedName>
        <fullName evidence="3">Leucine-rich repeat domain-containing protein</fullName>
    </recommendedName>
</protein>
<dbReference type="SUPFAM" id="SSF52058">
    <property type="entry name" value="L domain-like"/>
    <property type="match status" value="1"/>
</dbReference>
<dbReference type="PANTHER" id="PTHR45661:SF3">
    <property type="entry name" value="IG-LIKE DOMAIN-CONTAINING PROTEIN"/>
    <property type="match status" value="1"/>
</dbReference>
<evidence type="ECO:0008006" key="3">
    <source>
        <dbReference type="Google" id="ProtNLM"/>
    </source>
</evidence>
<evidence type="ECO:0000313" key="2">
    <source>
        <dbReference type="Proteomes" id="UP001162640"/>
    </source>
</evidence>
<gene>
    <name evidence="1" type="ORF">TL16_g03746</name>
</gene>
<dbReference type="Pfam" id="PF13306">
    <property type="entry name" value="LRR_5"/>
    <property type="match status" value="1"/>
</dbReference>
<name>A0A9W7A626_9STRA</name>
<dbReference type="InterPro" id="IPR032675">
    <property type="entry name" value="LRR_dom_sf"/>
</dbReference>
<dbReference type="PANTHER" id="PTHR45661">
    <property type="entry name" value="SURFACE ANTIGEN"/>
    <property type="match status" value="1"/>
</dbReference>
<dbReference type="AlphaFoldDB" id="A0A9W7A626"/>
<evidence type="ECO:0000313" key="1">
    <source>
        <dbReference type="EMBL" id="GMH63562.1"/>
    </source>
</evidence>
<comment type="caution">
    <text evidence="1">The sequence shown here is derived from an EMBL/GenBank/DDBJ whole genome shotgun (WGS) entry which is preliminary data.</text>
</comment>
<reference evidence="2" key="1">
    <citation type="journal article" date="2023" name="Commun. Biol.">
        <title>Genome analysis of Parmales, the sister group of diatoms, reveals the evolutionary specialization of diatoms from phago-mixotrophs to photoautotrophs.</title>
        <authorList>
            <person name="Ban H."/>
            <person name="Sato S."/>
            <person name="Yoshikawa S."/>
            <person name="Yamada K."/>
            <person name="Nakamura Y."/>
            <person name="Ichinomiya M."/>
            <person name="Sato N."/>
            <person name="Blanc-Mathieu R."/>
            <person name="Endo H."/>
            <person name="Kuwata A."/>
            <person name="Ogata H."/>
        </authorList>
    </citation>
    <scope>NUCLEOTIDE SEQUENCE [LARGE SCALE GENOMIC DNA]</scope>
</reference>
<dbReference type="Gene3D" id="3.80.10.10">
    <property type="entry name" value="Ribonuclease Inhibitor"/>
    <property type="match status" value="1"/>
</dbReference>
<dbReference type="InterPro" id="IPR026906">
    <property type="entry name" value="LRR_5"/>
</dbReference>
<organism evidence="1 2">
    <name type="scientific">Triparma laevis f. inornata</name>
    <dbReference type="NCBI Taxonomy" id="1714386"/>
    <lineage>
        <taxon>Eukaryota</taxon>
        <taxon>Sar</taxon>
        <taxon>Stramenopiles</taxon>
        <taxon>Ochrophyta</taxon>
        <taxon>Bolidophyceae</taxon>
        <taxon>Parmales</taxon>
        <taxon>Triparmaceae</taxon>
        <taxon>Triparma</taxon>
    </lineage>
</organism>
<proteinExistence type="predicted"/>
<dbReference type="InterPro" id="IPR053139">
    <property type="entry name" value="Surface_bspA-like"/>
</dbReference>
<dbReference type="Proteomes" id="UP001162640">
    <property type="component" value="Unassembled WGS sequence"/>
</dbReference>